<evidence type="ECO:0000313" key="2">
    <source>
        <dbReference type="Proteomes" id="UP001214638"/>
    </source>
</evidence>
<accession>A0AAD9PJN2</accession>
<protein>
    <submittedName>
        <fullName evidence="1">Bifunctional 6-Cysteine (6-Cys) domain/6-Cysteine (6-Cys) domain superfamily</fullName>
    </submittedName>
</protein>
<gene>
    <name evidence="1" type="ORF">BdWA1_002667</name>
</gene>
<dbReference type="Gene3D" id="2.60.40.2860">
    <property type="match status" value="1"/>
</dbReference>
<reference evidence="1" key="1">
    <citation type="journal article" date="2023" name="Nat. Microbiol.">
        <title>Babesia duncani multi-omics identifies virulence factors and drug targets.</title>
        <authorList>
            <person name="Singh P."/>
            <person name="Lonardi S."/>
            <person name="Liang Q."/>
            <person name="Vydyam P."/>
            <person name="Khabirova E."/>
            <person name="Fang T."/>
            <person name="Gihaz S."/>
            <person name="Thekkiniath J."/>
            <person name="Munshi M."/>
            <person name="Abel S."/>
            <person name="Ciampossin L."/>
            <person name="Batugedara G."/>
            <person name="Gupta M."/>
            <person name="Lu X.M."/>
            <person name="Lenz T."/>
            <person name="Chakravarty S."/>
            <person name="Cornillot E."/>
            <person name="Hu Y."/>
            <person name="Ma W."/>
            <person name="Gonzalez L.M."/>
            <person name="Sanchez S."/>
            <person name="Estrada K."/>
            <person name="Sanchez-Flores A."/>
            <person name="Montero E."/>
            <person name="Harb O.S."/>
            <person name="Le Roch K.G."/>
            <person name="Mamoun C.B."/>
        </authorList>
    </citation>
    <scope>NUCLEOTIDE SEQUENCE</scope>
    <source>
        <strain evidence="1">WA1</strain>
    </source>
</reference>
<organism evidence="1 2">
    <name type="scientific">Babesia duncani</name>
    <dbReference type="NCBI Taxonomy" id="323732"/>
    <lineage>
        <taxon>Eukaryota</taxon>
        <taxon>Sar</taxon>
        <taxon>Alveolata</taxon>
        <taxon>Apicomplexa</taxon>
        <taxon>Aconoidasida</taxon>
        <taxon>Piroplasmida</taxon>
        <taxon>Babesiidae</taxon>
        <taxon>Babesia</taxon>
    </lineage>
</organism>
<keyword evidence="2" id="KW-1185">Reference proteome</keyword>
<dbReference type="InterPro" id="IPR038160">
    <property type="entry name" value="6_CYS_dom_sf"/>
</dbReference>
<proteinExistence type="predicted"/>
<dbReference type="KEGG" id="bdw:94336964"/>
<comment type="caution">
    <text evidence="1">The sequence shown here is derived from an EMBL/GenBank/DDBJ whole genome shotgun (WGS) entry which is preliminary data.</text>
</comment>
<dbReference type="Proteomes" id="UP001214638">
    <property type="component" value="Unassembled WGS sequence"/>
</dbReference>
<dbReference type="GeneID" id="94336964"/>
<name>A0AAD9PJN2_9APIC</name>
<dbReference type="AlphaFoldDB" id="A0AAD9PJN2"/>
<dbReference type="EMBL" id="JALLKP010000003">
    <property type="protein sequence ID" value="KAK2196068.1"/>
    <property type="molecule type" value="Genomic_DNA"/>
</dbReference>
<evidence type="ECO:0000313" key="1">
    <source>
        <dbReference type="EMBL" id="KAK2196068.1"/>
    </source>
</evidence>
<dbReference type="RefSeq" id="XP_067802910.1">
    <property type="nucleotide sequence ID" value="XM_067947688.1"/>
</dbReference>
<sequence>MIKTTHCVWSLVFFVAGSWILAYGRYQICDFTQGTASLYDGKSKRYYCHLNNRAIIQATCPYYVKDERYRFYPAESDNYMISMEIQIVDKKRFINHRIISMSDILGTVSESVLSWSNFGEATHLTVTYPPDGILVAHEFYNFGFFCMRDGIDIHEHVRSFQNIKSQKATLTLTNKMGLNIPSGYIAASPIGLVDIQLEEFSVTHGCGDVPTKLFVNADVYLQDFKIRYCIIDIEKHPNVGFYCTGYLDPPNCFNEMYLSDSNIIGVAIEHLTTRERGDFIFINIQREHLYAPFSASCRCLDPLTKQVSAEIVIIRGTEHTCNIAEMSIKNRIKPYIGDWCDVVLKPGDTLRITFPPDNCTKDPSTNNLLRNKNATVPCFSFFSPWDAKEFVYVESKEETSTGKRYYMLPIKNVFGDNVFEVDDSKRKDGIVTIKYNISDSKETADPFRKLRYKWKYQCQNLPSENVTANISLVIVPTNAT</sequence>